<evidence type="ECO:0000313" key="1">
    <source>
        <dbReference type="EMBL" id="CBH98932.1"/>
    </source>
</evidence>
<gene>
    <name evidence="1" type="ORF">CARN2_0106</name>
</gene>
<protein>
    <recommendedName>
        <fullName evidence="2">DUF2844 domain-containing protein</fullName>
    </recommendedName>
</protein>
<name>E6PVH5_9ZZZZ</name>
<reference evidence="1" key="1">
    <citation type="submission" date="2009-10" db="EMBL/GenBank/DDBJ databases">
        <title>Diversity of trophic interactions inside an arsenic-rich microbial ecosystem.</title>
        <authorList>
            <person name="Bertin P.N."/>
            <person name="Heinrich-Salmeron A."/>
            <person name="Pelletier E."/>
            <person name="Goulhen-Chollet F."/>
            <person name="Arsene-Ploetze F."/>
            <person name="Gallien S."/>
            <person name="Calteau A."/>
            <person name="Vallenet D."/>
            <person name="Casiot C."/>
            <person name="Chane-Woon-Ming B."/>
            <person name="Giloteaux L."/>
            <person name="Barakat M."/>
            <person name="Bonnefoy V."/>
            <person name="Bruneel O."/>
            <person name="Chandler M."/>
            <person name="Cleiss J."/>
            <person name="Duran R."/>
            <person name="Elbaz-Poulichet F."/>
            <person name="Fonknechten N."/>
            <person name="Lauga B."/>
            <person name="Mornico D."/>
            <person name="Ortet P."/>
            <person name="Schaeffer C."/>
            <person name="Siguier P."/>
            <person name="Alexander Thil Smith A."/>
            <person name="Van Dorsselaer A."/>
            <person name="Weissenbach J."/>
            <person name="Medigue C."/>
            <person name="Le Paslier D."/>
        </authorList>
    </citation>
    <scope>NUCLEOTIDE SEQUENCE</scope>
</reference>
<dbReference type="AlphaFoldDB" id="E6PVH5"/>
<accession>E6PVH5</accession>
<comment type="caution">
    <text evidence="1">The sequence shown here is derived from an EMBL/GenBank/DDBJ whole genome shotgun (WGS) entry which is preliminary data.</text>
</comment>
<dbReference type="InterPro" id="IPR021267">
    <property type="entry name" value="DUF2844"/>
</dbReference>
<organism evidence="1">
    <name type="scientific">mine drainage metagenome</name>
    <dbReference type="NCBI Taxonomy" id="410659"/>
    <lineage>
        <taxon>unclassified sequences</taxon>
        <taxon>metagenomes</taxon>
        <taxon>ecological metagenomes</taxon>
    </lineage>
</organism>
<dbReference type="Pfam" id="PF11005">
    <property type="entry name" value="DUF2844"/>
    <property type="match status" value="1"/>
</dbReference>
<evidence type="ECO:0008006" key="2">
    <source>
        <dbReference type="Google" id="ProtNLM"/>
    </source>
</evidence>
<dbReference type="EMBL" id="CABM01000064">
    <property type="protein sequence ID" value="CBH98932.1"/>
    <property type="molecule type" value="Genomic_DNA"/>
</dbReference>
<sequence length="166" mass="16781">MSMRFVVSLGMAAGLALTLGSTPADAGLGQPLSAAAQDGTPIAAASGARLMAKAASASTPAAALPIQSQSIQTPQGASVTEYAGASGPVFAITWRGPFKPDLRQLLGQYFAPFVQGSPRAGLGLTASVVHGDDIVVHSFGRMRNFYGVAWVPSLVPAGFDVAGLQP</sequence>
<proteinExistence type="predicted"/>